<feature type="compositionally biased region" description="Low complexity" evidence="1">
    <location>
        <begin position="201"/>
        <end position="210"/>
    </location>
</feature>
<feature type="region of interest" description="Disordered" evidence="1">
    <location>
        <begin position="201"/>
        <end position="222"/>
    </location>
</feature>
<sequence>MPEFASAPPPARQRPAGPSAALRCVLRPSPVSHLAGWIFHPKSTPVLEEVDEPDDMGHEGLIACSVISRDVSQTSSLLLQIAGTSRRRVCVELVLAAGYRRRLILRWASTISIRLSESGQLNSIHKVPNMCSRNCHYAVLVSSCLETLEASCSTHYLIDRIPLNYPKVRLPFVLRLDLRLPADTHLPYRVLTGRRSIQRRTTWSTSSARSYPRTERNRPRPW</sequence>
<accession>A0A9P9KCJ8</accession>
<feature type="compositionally biased region" description="Basic and acidic residues" evidence="1">
    <location>
        <begin position="212"/>
        <end position="222"/>
    </location>
</feature>
<evidence type="ECO:0000256" key="1">
    <source>
        <dbReference type="SAM" id="MobiDB-lite"/>
    </source>
</evidence>
<evidence type="ECO:0000313" key="3">
    <source>
        <dbReference type="Proteomes" id="UP000736672"/>
    </source>
</evidence>
<protein>
    <submittedName>
        <fullName evidence="2">Uncharacterized protein</fullName>
    </submittedName>
</protein>
<keyword evidence="3" id="KW-1185">Reference proteome</keyword>
<dbReference type="Proteomes" id="UP000736672">
    <property type="component" value="Unassembled WGS sequence"/>
</dbReference>
<comment type="caution">
    <text evidence="2">The sequence shown here is derived from an EMBL/GenBank/DDBJ whole genome shotgun (WGS) entry which is preliminary data.</text>
</comment>
<reference evidence="2" key="1">
    <citation type="journal article" date="2021" name="Nat. Commun.">
        <title>Genetic determinants of endophytism in the Arabidopsis root mycobiome.</title>
        <authorList>
            <person name="Mesny F."/>
            <person name="Miyauchi S."/>
            <person name="Thiergart T."/>
            <person name="Pickel B."/>
            <person name="Atanasova L."/>
            <person name="Karlsson M."/>
            <person name="Huettel B."/>
            <person name="Barry K.W."/>
            <person name="Haridas S."/>
            <person name="Chen C."/>
            <person name="Bauer D."/>
            <person name="Andreopoulos W."/>
            <person name="Pangilinan J."/>
            <person name="LaButti K."/>
            <person name="Riley R."/>
            <person name="Lipzen A."/>
            <person name="Clum A."/>
            <person name="Drula E."/>
            <person name="Henrissat B."/>
            <person name="Kohler A."/>
            <person name="Grigoriev I.V."/>
            <person name="Martin F.M."/>
            <person name="Hacquard S."/>
        </authorList>
    </citation>
    <scope>NUCLEOTIDE SEQUENCE</scope>
    <source>
        <strain evidence="2">FSSC 5 MPI-SDFR-AT-0091</strain>
    </source>
</reference>
<evidence type="ECO:0000313" key="2">
    <source>
        <dbReference type="EMBL" id="KAH7248054.1"/>
    </source>
</evidence>
<name>A0A9P9KCJ8_FUSSL</name>
<gene>
    <name evidence="2" type="ORF">B0J15DRAFT_70714</name>
</gene>
<dbReference type="EMBL" id="JAGTJS010000015">
    <property type="protein sequence ID" value="KAH7248054.1"/>
    <property type="molecule type" value="Genomic_DNA"/>
</dbReference>
<dbReference type="AlphaFoldDB" id="A0A9P9KCJ8"/>
<dbReference type="OrthoDB" id="10536200at2759"/>
<proteinExistence type="predicted"/>
<organism evidence="2 3">
    <name type="scientific">Fusarium solani</name>
    <name type="common">Filamentous fungus</name>
    <dbReference type="NCBI Taxonomy" id="169388"/>
    <lineage>
        <taxon>Eukaryota</taxon>
        <taxon>Fungi</taxon>
        <taxon>Dikarya</taxon>
        <taxon>Ascomycota</taxon>
        <taxon>Pezizomycotina</taxon>
        <taxon>Sordariomycetes</taxon>
        <taxon>Hypocreomycetidae</taxon>
        <taxon>Hypocreales</taxon>
        <taxon>Nectriaceae</taxon>
        <taxon>Fusarium</taxon>
        <taxon>Fusarium solani species complex</taxon>
    </lineage>
</organism>